<sequence>MRPWLPGIQLKPTYEAGQSQLLHHLDEIPLNEMGEKSIRIYTFKYSFRDKIKGRKENLGEKSKLVIKGQSLNSAKPTLEVALIDSRGMSYGHRITLHQENGIYKIPIDQLSPTQFAIVPRPYPGFMSWLAPYWPSDSLETEAIETLQISLVPATDDYQPEPLEYYLQEIWLE</sequence>
<accession>A0A0E9LXC1</accession>
<gene>
    <name evidence="1" type="ORF">JCM15548_12491</name>
</gene>
<protein>
    <submittedName>
        <fullName evidence="1">Uncharacterized protein</fullName>
    </submittedName>
</protein>
<evidence type="ECO:0000313" key="1">
    <source>
        <dbReference type="EMBL" id="GAO30232.1"/>
    </source>
</evidence>
<comment type="caution">
    <text evidence="1">The sequence shown here is derived from an EMBL/GenBank/DDBJ whole genome shotgun (WGS) entry which is preliminary data.</text>
</comment>
<keyword evidence="2" id="KW-1185">Reference proteome</keyword>
<dbReference type="RefSeq" id="WP_062125046.1">
    <property type="nucleotide sequence ID" value="NZ_BAZW01000020.1"/>
</dbReference>
<dbReference type="AlphaFoldDB" id="A0A0E9LXC1"/>
<name>A0A0E9LXC1_9BACT</name>
<proteinExistence type="predicted"/>
<dbReference type="STRING" id="1236989.JCM15548_12491"/>
<reference evidence="1 2" key="1">
    <citation type="journal article" date="2015" name="Microbes Environ.">
        <title>Distribution and evolution of nitrogen fixation genes in the phylum bacteroidetes.</title>
        <authorList>
            <person name="Inoue J."/>
            <person name="Oshima K."/>
            <person name="Suda W."/>
            <person name="Sakamoto M."/>
            <person name="Iino T."/>
            <person name="Noda S."/>
            <person name="Hongoh Y."/>
            <person name="Hattori M."/>
            <person name="Ohkuma M."/>
        </authorList>
    </citation>
    <scope>NUCLEOTIDE SEQUENCE [LARGE SCALE GENOMIC DNA]</scope>
    <source>
        <strain evidence="1">JCM 15548</strain>
    </source>
</reference>
<evidence type="ECO:0000313" key="2">
    <source>
        <dbReference type="Proteomes" id="UP000032900"/>
    </source>
</evidence>
<dbReference type="EMBL" id="BAZW01000020">
    <property type="protein sequence ID" value="GAO30232.1"/>
    <property type="molecule type" value="Genomic_DNA"/>
</dbReference>
<dbReference type="Proteomes" id="UP000032900">
    <property type="component" value="Unassembled WGS sequence"/>
</dbReference>
<organism evidence="1 2">
    <name type="scientific">Geofilum rubicundum JCM 15548</name>
    <dbReference type="NCBI Taxonomy" id="1236989"/>
    <lineage>
        <taxon>Bacteria</taxon>
        <taxon>Pseudomonadati</taxon>
        <taxon>Bacteroidota</taxon>
        <taxon>Bacteroidia</taxon>
        <taxon>Marinilabiliales</taxon>
        <taxon>Marinilabiliaceae</taxon>
        <taxon>Geofilum</taxon>
    </lineage>
</organism>